<organism evidence="4 5">
    <name type="scientific">Streptomyces chisholmiae</name>
    <dbReference type="NCBI Taxonomy" id="3075540"/>
    <lineage>
        <taxon>Bacteria</taxon>
        <taxon>Bacillati</taxon>
        <taxon>Actinomycetota</taxon>
        <taxon>Actinomycetes</taxon>
        <taxon>Kitasatosporales</taxon>
        <taxon>Streptomycetaceae</taxon>
        <taxon>Streptomyces</taxon>
    </lineage>
</organism>
<dbReference type="Gene3D" id="3.40.640.10">
    <property type="entry name" value="Type I PLP-dependent aspartate aminotransferase-like (Major domain)"/>
    <property type="match status" value="1"/>
</dbReference>
<dbReference type="PANTHER" id="PTHR30244:SF9">
    <property type="entry name" value="PROTEIN RV3402C"/>
    <property type="match status" value="1"/>
</dbReference>
<dbReference type="PANTHER" id="PTHR30244">
    <property type="entry name" value="TRANSAMINASE"/>
    <property type="match status" value="1"/>
</dbReference>
<dbReference type="Proteomes" id="UP001183410">
    <property type="component" value="Unassembled WGS sequence"/>
</dbReference>
<keyword evidence="1 3" id="KW-0663">Pyridoxal phosphate</keyword>
<reference evidence="5" key="1">
    <citation type="submission" date="2023-07" db="EMBL/GenBank/DDBJ databases">
        <title>30 novel species of actinomycetes from the DSMZ collection.</title>
        <authorList>
            <person name="Nouioui I."/>
        </authorList>
    </citation>
    <scope>NUCLEOTIDE SEQUENCE [LARGE SCALE GENOMIC DNA]</scope>
    <source>
        <strain evidence="5">DSM 44915</strain>
    </source>
</reference>
<keyword evidence="4" id="KW-0808">Transferase</keyword>
<gene>
    <name evidence="4" type="ORF">RM844_17415</name>
</gene>
<dbReference type="SUPFAM" id="SSF53383">
    <property type="entry name" value="PLP-dependent transferases"/>
    <property type="match status" value="1"/>
</dbReference>
<dbReference type="Pfam" id="PF01041">
    <property type="entry name" value="DegT_DnrJ_EryC1"/>
    <property type="match status" value="1"/>
</dbReference>
<sequence>MSQPFFDALLHVGRPNLGDHDLFIKKIEGVLENRWLTAGPLGAEFEQRIAEVAGTRFAVATCNATVGLQIAARACGLRPGDEIIVPAFTWVATAHAVDWIGLVPVFCDIDEETGNLDPAQVARLIGPRTKGILGVHVFGVPCDIEGLTRIADEHGIPLIFDAAHGIGSSYRGKPIGGFGSAEVFSFHATKFLNSFEGGAIVTDDEEVAERARAMRNFGIGPDREVGSGGTNGKLTEAAAAMGLVSLASVDHFLAVNQANFDAYVEGLADVPGIRVRPLPLHPEDRCNLQYVVIDIDGEVAGIDRETLAATLLAENVSSRPYFSPGCHQLTPYRERPEVHAPHPLPRAEALAQRVLALPTGTAVTPSDVASICTIIRRTTT</sequence>
<dbReference type="GO" id="GO:0008483">
    <property type="term" value="F:transaminase activity"/>
    <property type="evidence" value="ECO:0007669"/>
    <property type="project" value="UniProtKB-KW"/>
</dbReference>
<dbReference type="Gene3D" id="3.90.1150.10">
    <property type="entry name" value="Aspartate Aminotransferase, domain 1"/>
    <property type="match status" value="1"/>
</dbReference>
<protein>
    <submittedName>
        <fullName evidence="4">DegT/DnrJ/EryC1/StrS family aminotransferase</fullName>
        <ecNumber evidence="4">2.6.1.-</ecNumber>
    </submittedName>
</protein>
<evidence type="ECO:0000313" key="5">
    <source>
        <dbReference type="Proteomes" id="UP001183410"/>
    </source>
</evidence>
<dbReference type="EMBL" id="JAVREO010000009">
    <property type="protein sequence ID" value="MDT0268063.1"/>
    <property type="molecule type" value="Genomic_DNA"/>
</dbReference>
<keyword evidence="5" id="KW-1185">Reference proteome</keyword>
<dbReference type="InterPro" id="IPR000653">
    <property type="entry name" value="DegT/StrS_aminotransferase"/>
</dbReference>
<dbReference type="InterPro" id="IPR015421">
    <property type="entry name" value="PyrdxlP-dep_Trfase_major"/>
</dbReference>
<dbReference type="CDD" id="cd00616">
    <property type="entry name" value="AHBA_syn"/>
    <property type="match status" value="1"/>
</dbReference>
<comment type="caution">
    <text evidence="4">The sequence shown here is derived from an EMBL/GenBank/DDBJ whole genome shotgun (WGS) entry which is preliminary data.</text>
</comment>
<proteinExistence type="inferred from homology"/>
<evidence type="ECO:0000313" key="4">
    <source>
        <dbReference type="EMBL" id="MDT0268063.1"/>
    </source>
</evidence>
<comment type="similarity">
    <text evidence="2 3">Belongs to the DegT/DnrJ/EryC1 family.</text>
</comment>
<evidence type="ECO:0000256" key="2">
    <source>
        <dbReference type="ARBA" id="ARBA00037999"/>
    </source>
</evidence>
<dbReference type="PIRSF" id="PIRSF000390">
    <property type="entry name" value="PLP_StrS"/>
    <property type="match status" value="1"/>
</dbReference>
<dbReference type="EC" id="2.6.1.-" evidence="4"/>
<accession>A0ABU2JTK3</accession>
<dbReference type="RefSeq" id="WP_311668146.1">
    <property type="nucleotide sequence ID" value="NZ_JAVREO010000009.1"/>
</dbReference>
<evidence type="ECO:0000256" key="3">
    <source>
        <dbReference type="RuleBase" id="RU004508"/>
    </source>
</evidence>
<keyword evidence="4" id="KW-0032">Aminotransferase</keyword>
<evidence type="ECO:0000256" key="1">
    <source>
        <dbReference type="ARBA" id="ARBA00022898"/>
    </source>
</evidence>
<dbReference type="InterPro" id="IPR015424">
    <property type="entry name" value="PyrdxlP-dep_Trfase"/>
</dbReference>
<name>A0ABU2JTK3_9ACTN</name>
<dbReference type="InterPro" id="IPR015422">
    <property type="entry name" value="PyrdxlP-dep_Trfase_small"/>
</dbReference>